<name>A0AAV6TD95_9ARAC</name>
<sequence length="103" mass="10792">MEVTEFAKECVTTPRPKKPSPGKWMTRQLWAYPGARTAEFSLVGVLPRSGGGGPRGFPVEGAGRGPGPGAATGGRSWGVVKILKWTLWDGKFGKGFPHGGPGS</sequence>
<accession>A0AAV6TD95</accession>
<reference evidence="2 3" key="1">
    <citation type="journal article" date="2022" name="Nat. Ecol. Evol.">
        <title>A masculinizing supergene underlies an exaggerated male reproductive morph in a spider.</title>
        <authorList>
            <person name="Hendrickx F."/>
            <person name="De Corte Z."/>
            <person name="Sonet G."/>
            <person name="Van Belleghem S.M."/>
            <person name="Kostlbacher S."/>
            <person name="Vangestel C."/>
        </authorList>
    </citation>
    <scope>NUCLEOTIDE SEQUENCE [LARGE SCALE GENOMIC DNA]</scope>
    <source>
        <strain evidence="2">W744_W776</strain>
    </source>
</reference>
<protein>
    <submittedName>
        <fullName evidence="2">Uncharacterized protein</fullName>
    </submittedName>
</protein>
<dbReference type="Proteomes" id="UP000827092">
    <property type="component" value="Unassembled WGS sequence"/>
</dbReference>
<organism evidence="2 3">
    <name type="scientific">Oedothorax gibbosus</name>
    <dbReference type="NCBI Taxonomy" id="931172"/>
    <lineage>
        <taxon>Eukaryota</taxon>
        <taxon>Metazoa</taxon>
        <taxon>Ecdysozoa</taxon>
        <taxon>Arthropoda</taxon>
        <taxon>Chelicerata</taxon>
        <taxon>Arachnida</taxon>
        <taxon>Araneae</taxon>
        <taxon>Araneomorphae</taxon>
        <taxon>Entelegynae</taxon>
        <taxon>Araneoidea</taxon>
        <taxon>Linyphiidae</taxon>
        <taxon>Erigoninae</taxon>
        <taxon>Oedothorax</taxon>
    </lineage>
</organism>
<proteinExistence type="predicted"/>
<evidence type="ECO:0000256" key="1">
    <source>
        <dbReference type="SAM" id="MobiDB-lite"/>
    </source>
</evidence>
<keyword evidence="3" id="KW-1185">Reference proteome</keyword>
<dbReference type="EMBL" id="JAFNEN010007369">
    <property type="protein sequence ID" value="KAG8155672.1"/>
    <property type="molecule type" value="Genomic_DNA"/>
</dbReference>
<evidence type="ECO:0000313" key="3">
    <source>
        <dbReference type="Proteomes" id="UP000827092"/>
    </source>
</evidence>
<feature type="region of interest" description="Disordered" evidence="1">
    <location>
        <begin position="1"/>
        <end position="23"/>
    </location>
</feature>
<evidence type="ECO:0000313" key="2">
    <source>
        <dbReference type="EMBL" id="KAG8155672.1"/>
    </source>
</evidence>
<dbReference type="AlphaFoldDB" id="A0AAV6TD95"/>
<gene>
    <name evidence="2" type="ORF">JTE90_026917</name>
</gene>
<comment type="caution">
    <text evidence="2">The sequence shown here is derived from an EMBL/GenBank/DDBJ whole genome shotgun (WGS) entry which is preliminary data.</text>
</comment>
<feature type="compositionally biased region" description="Gly residues" evidence="1">
    <location>
        <begin position="62"/>
        <end position="75"/>
    </location>
</feature>
<feature type="region of interest" description="Disordered" evidence="1">
    <location>
        <begin position="54"/>
        <end position="75"/>
    </location>
</feature>